<sequence>MQLAHELLSSGRNEIFAAHKLFGDLQKIFIDTFVLGSFRHKIPSITEIPTSYYKNIQSFFILLVKKQGQK</sequence>
<protein>
    <submittedName>
        <fullName evidence="1">Uncharacterized protein</fullName>
    </submittedName>
</protein>
<dbReference type="EMBL" id="FR872653">
    <property type="protein sequence ID" value="CCB91491.1"/>
    <property type="molecule type" value="Genomic_DNA"/>
</dbReference>
<name>F8LDL1_9BACT</name>
<accession>F8LDL1</accession>
<organism evidence="1">
    <name type="scientific">Waddlia chondrophila 2032/99</name>
    <dbReference type="NCBI Taxonomy" id="765953"/>
    <lineage>
        <taxon>Bacteria</taxon>
        <taxon>Pseudomonadati</taxon>
        <taxon>Chlamydiota</taxon>
        <taxon>Chlamydiia</taxon>
        <taxon>Parachlamydiales</taxon>
        <taxon>Waddliaceae</taxon>
        <taxon>Waddlia</taxon>
    </lineage>
</organism>
<dbReference type="AlphaFoldDB" id="F8LDL1"/>
<gene>
    <name evidence="1" type="ORF">WCH_AD02330</name>
</gene>
<evidence type="ECO:0000313" key="1">
    <source>
        <dbReference type="EMBL" id="CCB91491.1"/>
    </source>
</evidence>
<reference evidence="1" key="1">
    <citation type="submission" date="2011-05" db="EMBL/GenBank/DDBJ databases">
        <title>Unity in variety -- the pan-genome of the Chlamydiae.</title>
        <authorList>
            <person name="Collingro A."/>
            <person name="Tischler P."/>
            <person name="Weinmaier T."/>
            <person name="Penz T."/>
            <person name="Heinz E."/>
            <person name="Brunham R.C."/>
            <person name="Read T.D."/>
            <person name="Bavoil P.M."/>
            <person name="Sachse K."/>
            <person name="Kahane S."/>
            <person name="Friedman M.G."/>
            <person name="Rattei T."/>
            <person name="Myers G.S.A."/>
            <person name="Horn M."/>
        </authorList>
    </citation>
    <scope>NUCLEOTIDE SEQUENCE</scope>
    <source>
        <strain evidence="1">2032/99</strain>
    </source>
</reference>
<proteinExistence type="predicted"/>